<evidence type="ECO:0000259" key="1">
    <source>
        <dbReference type="Pfam" id="PF07238"/>
    </source>
</evidence>
<name>A0AAX4HMH6_9BACT</name>
<dbReference type="KEGG" id="psti:SOO65_17010"/>
<dbReference type="SUPFAM" id="SSF141371">
    <property type="entry name" value="PilZ domain-like"/>
    <property type="match status" value="1"/>
</dbReference>
<feature type="domain" description="PilZ" evidence="1">
    <location>
        <begin position="7"/>
        <end position="130"/>
    </location>
</feature>
<evidence type="ECO:0000313" key="3">
    <source>
        <dbReference type="Proteomes" id="UP001324634"/>
    </source>
</evidence>
<organism evidence="2 3">
    <name type="scientific">Peredibacter starrii</name>
    <dbReference type="NCBI Taxonomy" id="28202"/>
    <lineage>
        <taxon>Bacteria</taxon>
        <taxon>Pseudomonadati</taxon>
        <taxon>Bdellovibrionota</taxon>
        <taxon>Bacteriovoracia</taxon>
        <taxon>Bacteriovoracales</taxon>
        <taxon>Bacteriovoracaceae</taxon>
        <taxon>Peredibacter</taxon>
    </lineage>
</organism>
<dbReference type="EMBL" id="CP139487">
    <property type="protein sequence ID" value="WPU64395.1"/>
    <property type="molecule type" value="Genomic_DNA"/>
</dbReference>
<dbReference type="Gene3D" id="2.40.10.220">
    <property type="entry name" value="predicted glycosyltransferase like domains"/>
    <property type="match status" value="1"/>
</dbReference>
<evidence type="ECO:0000313" key="2">
    <source>
        <dbReference type="EMBL" id="WPU64395.1"/>
    </source>
</evidence>
<reference evidence="2 3" key="1">
    <citation type="submission" date="2023-11" db="EMBL/GenBank/DDBJ databases">
        <title>Peredibacter starrii A3.12.</title>
        <authorList>
            <person name="Mitchell R.J."/>
        </authorList>
    </citation>
    <scope>NUCLEOTIDE SEQUENCE [LARGE SCALE GENOMIC DNA]</scope>
    <source>
        <strain evidence="2 3">A3.12</strain>
    </source>
</reference>
<dbReference type="AlphaFoldDB" id="A0AAX4HMH6"/>
<protein>
    <submittedName>
        <fullName evidence="2">PilZ domain-containing protein</fullName>
    </submittedName>
</protein>
<gene>
    <name evidence="2" type="ORF">SOO65_17010</name>
</gene>
<proteinExistence type="predicted"/>
<accession>A0AAX4HMH6</accession>
<dbReference type="InterPro" id="IPR009875">
    <property type="entry name" value="PilZ_domain"/>
</dbReference>
<dbReference type="RefSeq" id="WP_321393123.1">
    <property type="nucleotide sequence ID" value="NZ_CP139487.1"/>
</dbReference>
<dbReference type="Proteomes" id="UP001324634">
    <property type="component" value="Chromosome"/>
</dbReference>
<dbReference type="Pfam" id="PF07238">
    <property type="entry name" value="PilZ"/>
    <property type="match status" value="1"/>
</dbReference>
<dbReference type="GO" id="GO:0035438">
    <property type="term" value="F:cyclic-di-GMP binding"/>
    <property type="evidence" value="ECO:0007669"/>
    <property type="project" value="InterPro"/>
</dbReference>
<keyword evidence="3" id="KW-1185">Reference proteome</keyword>
<sequence>MIKKSYQRRHLRAPFKESVLYADGSYVLKAHALNISEGGILLDELPSFPETDEVPLMISLPQLPALKNFSILKMQTFSRDLFSRHVIRAKARMVRREELSKNLDNIFRSRFGLEFIRISPNEQKYIEDYVSTFSSNLIYLQTMIDSFNTDDETKMRARTLAKILGYNDIEKIAQLRAQVTHDYKSLQWL</sequence>